<dbReference type="HAMAP" id="MF_00791">
    <property type="entry name" value="ApaG"/>
    <property type="match status" value="1"/>
</dbReference>
<evidence type="ECO:0000313" key="4">
    <source>
        <dbReference type="EMBL" id="AFX98978.1"/>
    </source>
</evidence>
<dbReference type="InterPro" id="IPR023065">
    <property type="entry name" value="Uncharacterised_ApaG"/>
</dbReference>
<dbReference type="AlphaFoldDB" id="K7Z4Q1"/>
<name>K7Z4Q1_9PROT</name>
<dbReference type="EMBL" id="CP003539">
    <property type="protein sequence ID" value="AFX98978.1"/>
    <property type="molecule type" value="Genomic_DNA"/>
</dbReference>
<dbReference type="Pfam" id="PF04379">
    <property type="entry name" value="DUF525"/>
    <property type="match status" value="1"/>
</dbReference>
<reference evidence="4 5" key="1">
    <citation type="journal article" date="2012" name="Proc. Natl. Acad. Sci. U.S.A.">
        <title>Genome streamlining and chemical defense in a coral reef symbiosis.</title>
        <authorList>
            <person name="Kwan J.C."/>
            <person name="Donia M.S."/>
            <person name="Han A.W."/>
            <person name="Hirose E."/>
            <person name="Haygood M.G."/>
            <person name="Schmidt E.W."/>
        </authorList>
    </citation>
    <scope>NUCLEOTIDE SEQUENCE [LARGE SCALE GENOMIC DNA]</scope>
    <source>
        <strain evidence="4 5">L2</strain>
    </source>
</reference>
<keyword evidence="5" id="KW-1185">Reference proteome</keyword>
<dbReference type="Gene3D" id="2.60.40.1470">
    <property type="entry name" value="ApaG domain"/>
    <property type="match status" value="1"/>
</dbReference>
<evidence type="ECO:0000313" key="5">
    <source>
        <dbReference type="Proteomes" id="UP000010077"/>
    </source>
</evidence>
<sequence>MCNKVNVLNKYIKIYNFYIFKCQLNLLNTFNKNTGLAMYSKTTRNIHVTVISVYLDGYSSPSNNHYVWAYRVKIKNSSKEIVRITKRHWQIIDSTGIIREISGIGVVGNQPILKPEEHFEYTSACPLTTPSGIMVGSYTMETNEGIIFKVSIPAFSLDSPHDTIQIN</sequence>
<dbReference type="InterPro" id="IPR007474">
    <property type="entry name" value="ApaG_domain"/>
</dbReference>
<proteinExistence type="inferred from homology"/>
<dbReference type="Proteomes" id="UP000010077">
    <property type="component" value="Chromosome"/>
</dbReference>
<dbReference type="PANTHER" id="PTHR47191">
    <property type="entry name" value="OS05G0170800 PROTEIN"/>
    <property type="match status" value="1"/>
</dbReference>
<protein>
    <recommendedName>
        <fullName evidence="1 2">Protein ApaG</fullName>
    </recommendedName>
</protein>
<dbReference type="InterPro" id="IPR050718">
    <property type="entry name" value="ApaG-like"/>
</dbReference>
<dbReference type="PANTHER" id="PTHR47191:SF2">
    <property type="entry name" value="OS05G0170800 PROTEIN"/>
    <property type="match status" value="1"/>
</dbReference>
<evidence type="ECO:0000256" key="2">
    <source>
        <dbReference type="HAMAP-Rule" id="MF_00791"/>
    </source>
</evidence>
<evidence type="ECO:0000256" key="1">
    <source>
        <dbReference type="ARBA" id="ARBA00017693"/>
    </source>
</evidence>
<dbReference type="PATRIC" id="fig|1193729.4.peg.433"/>
<dbReference type="InterPro" id="IPR036767">
    <property type="entry name" value="ApaG_sf"/>
</dbReference>
<dbReference type="HOGENOM" id="CLU_128074_1_0_5"/>
<accession>K7Z4Q1</accession>
<dbReference type="STRING" id="1193729.A1OE_793"/>
<dbReference type="PROSITE" id="PS51087">
    <property type="entry name" value="APAG"/>
    <property type="match status" value="1"/>
</dbReference>
<gene>
    <name evidence="2" type="primary">apaG</name>
    <name evidence="4" type="ORF">A1OE_793</name>
</gene>
<dbReference type="eggNOG" id="COG2967">
    <property type="taxonomic scope" value="Bacteria"/>
</dbReference>
<evidence type="ECO:0000259" key="3">
    <source>
        <dbReference type="PROSITE" id="PS51087"/>
    </source>
</evidence>
<dbReference type="NCBIfam" id="NF003967">
    <property type="entry name" value="PRK05461.1"/>
    <property type="match status" value="1"/>
</dbReference>
<feature type="domain" description="ApaG" evidence="3">
    <location>
        <begin position="40"/>
        <end position="164"/>
    </location>
</feature>
<dbReference type="SUPFAM" id="SSF110069">
    <property type="entry name" value="ApaG-like"/>
    <property type="match status" value="1"/>
</dbReference>
<organism evidence="4 5">
    <name type="scientific">Candidatus Endolissoclinum faulkneri L2</name>
    <dbReference type="NCBI Taxonomy" id="1193729"/>
    <lineage>
        <taxon>Bacteria</taxon>
        <taxon>Pseudomonadati</taxon>
        <taxon>Pseudomonadota</taxon>
        <taxon>Alphaproteobacteria</taxon>
        <taxon>Rhodospirillales</taxon>
        <taxon>Rhodospirillaceae</taxon>
        <taxon>Candidatus Endolissoclinum</taxon>
    </lineage>
</organism>
<dbReference type="KEGG" id="thal:A1OE_793"/>